<dbReference type="KEGG" id="osn:118761115"/>
<dbReference type="AlphaFoldDB" id="A0A7E6EI77"/>
<comment type="similarity">
    <text evidence="1">Belongs to the FAM98 family.</text>
</comment>
<dbReference type="Pfam" id="PF10239">
    <property type="entry name" value="DUF2465"/>
    <property type="match status" value="1"/>
</dbReference>
<name>A0A7E6EI77_9MOLL</name>
<feature type="region of interest" description="Disordered" evidence="2">
    <location>
        <begin position="182"/>
        <end position="220"/>
    </location>
</feature>
<accession>A0A7E6EI77</accession>
<dbReference type="PANTHER" id="PTHR31353">
    <property type="entry name" value="FAM98"/>
    <property type="match status" value="1"/>
</dbReference>
<dbReference type="PANTHER" id="PTHR31353:SF1">
    <property type="entry name" value="PROTEIN FAM98B"/>
    <property type="match status" value="1"/>
</dbReference>
<dbReference type="InterPro" id="IPR018797">
    <property type="entry name" value="FAM98"/>
</dbReference>
<dbReference type="Proteomes" id="UP000515154">
    <property type="component" value="Unplaced"/>
</dbReference>
<gene>
    <name evidence="4" type="primary">LOC118761115</name>
</gene>
<protein>
    <submittedName>
        <fullName evidence="4">Protein FAM98A-like</fullName>
    </submittedName>
</protein>
<reference evidence="4" key="1">
    <citation type="submission" date="2025-08" db="UniProtKB">
        <authorList>
            <consortium name="RefSeq"/>
        </authorList>
    </citation>
    <scope>IDENTIFICATION</scope>
</reference>
<dbReference type="GO" id="GO:0072669">
    <property type="term" value="C:tRNA-splicing ligase complex"/>
    <property type="evidence" value="ECO:0007669"/>
    <property type="project" value="TreeGrafter"/>
</dbReference>
<evidence type="ECO:0000256" key="1">
    <source>
        <dbReference type="ARBA" id="ARBA00007218"/>
    </source>
</evidence>
<evidence type="ECO:0000313" key="3">
    <source>
        <dbReference type="Proteomes" id="UP000515154"/>
    </source>
</evidence>
<proteinExistence type="inferred from homology"/>
<feature type="region of interest" description="Disordered" evidence="2">
    <location>
        <begin position="123"/>
        <end position="165"/>
    </location>
</feature>
<feature type="compositionally biased region" description="Polar residues" evidence="2">
    <location>
        <begin position="139"/>
        <end position="148"/>
    </location>
</feature>
<organism evidence="3 4">
    <name type="scientific">Octopus sinensis</name>
    <name type="common">East Asian common octopus</name>
    <dbReference type="NCBI Taxonomy" id="2607531"/>
    <lineage>
        <taxon>Eukaryota</taxon>
        <taxon>Metazoa</taxon>
        <taxon>Spiralia</taxon>
        <taxon>Lophotrochozoa</taxon>
        <taxon>Mollusca</taxon>
        <taxon>Cephalopoda</taxon>
        <taxon>Coleoidea</taxon>
        <taxon>Octopodiformes</taxon>
        <taxon>Octopoda</taxon>
        <taxon>Incirrata</taxon>
        <taxon>Octopodidae</taxon>
        <taxon>Octopus</taxon>
    </lineage>
</organism>
<sequence length="220" mass="26147">MLIRSNMNKKQWKTVRRLTKLLQMDYQNRKELLLKRLDFTIDSMLQSPNIKSKNNEIDAFVEPLRTLVEEKCYNSKIGIPDLLSSTKSRLITLFLELLAYERVSFGVDRVQCDVNKVQINDVPDRGGRMWETSHPPTPETFSQQQNQLKEPRNQYKRQDHGHPQRRYQQEYYQQQSLNFQSREPIYAEFRPSRNRNSDNSGDPRDPSFGKQRSNNKKSCF</sequence>
<dbReference type="RefSeq" id="XP_036354680.1">
    <property type="nucleotide sequence ID" value="XM_036498787.1"/>
</dbReference>
<keyword evidence="3" id="KW-1185">Reference proteome</keyword>
<evidence type="ECO:0000313" key="4">
    <source>
        <dbReference type="RefSeq" id="XP_036354680.1"/>
    </source>
</evidence>
<evidence type="ECO:0000256" key="2">
    <source>
        <dbReference type="SAM" id="MobiDB-lite"/>
    </source>
</evidence>
<feature type="compositionally biased region" description="Basic and acidic residues" evidence="2">
    <location>
        <begin position="149"/>
        <end position="162"/>
    </location>
</feature>